<evidence type="ECO:0000313" key="2">
    <source>
        <dbReference type="EMBL" id="KAH8985007.1"/>
    </source>
</evidence>
<keyword evidence="1" id="KW-0732">Signal</keyword>
<keyword evidence="3" id="KW-1185">Reference proteome</keyword>
<dbReference type="AlphaFoldDB" id="A0AAD4LAV3"/>
<dbReference type="Proteomes" id="UP001201163">
    <property type="component" value="Unassembled WGS sequence"/>
</dbReference>
<feature type="chain" id="PRO_5041985384" evidence="1">
    <location>
        <begin position="26"/>
        <end position="315"/>
    </location>
</feature>
<sequence length="315" mass="35095">MRTMSSKPFLLACLLFLNLMSPTHPLATCSAPMSKSESTLAPRLHKFFKACLPGKSILDPDVRKRRLRICLAAIWSYAKGYCNSDPRKRPIPEQFQSLFADPDDMDLLSADGDTNTRIMALCITSLLVTKIVGGIRHRSRNRPVPEGELTFLRNALGSFWLPGLPPVNPGPIELANFLAMLDGLAKLAHQETSPLESLGREASETMDILARAVQDCLTEDPPPEPWGSSASVIEDSRGTLQQCQSLLRQMSQGEDGLVKSDWVDALIRKLSDLDATLALPPPPSLREPELFMGQRYSRVHVPFHYRPYLLQRHRG</sequence>
<evidence type="ECO:0000313" key="3">
    <source>
        <dbReference type="Proteomes" id="UP001201163"/>
    </source>
</evidence>
<gene>
    <name evidence="2" type="ORF">EDB92DRAFT_1390297</name>
</gene>
<proteinExistence type="predicted"/>
<name>A0AAD4LAV3_9AGAM</name>
<evidence type="ECO:0000256" key="1">
    <source>
        <dbReference type="SAM" id="SignalP"/>
    </source>
</evidence>
<dbReference type="EMBL" id="JAKELL010000069">
    <property type="protein sequence ID" value="KAH8985007.1"/>
    <property type="molecule type" value="Genomic_DNA"/>
</dbReference>
<reference evidence="2" key="1">
    <citation type="submission" date="2022-01" db="EMBL/GenBank/DDBJ databases">
        <title>Comparative genomics reveals a dynamic genome evolution in the ectomycorrhizal milk-cap (Lactarius) mushrooms.</title>
        <authorList>
            <consortium name="DOE Joint Genome Institute"/>
            <person name="Lebreton A."/>
            <person name="Tang N."/>
            <person name="Kuo A."/>
            <person name="LaButti K."/>
            <person name="Drula E."/>
            <person name="Barry K."/>
            <person name="Clum A."/>
            <person name="Lipzen A."/>
            <person name="Mousain D."/>
            <person name="Ng V."/>
            <person name="Wang R."/>
            <person name="Wang X."/>
            <person name="Dai Y."/>
            <person name="Henrissat B."/>
            <person name="Grigoriev I.V."/>
            <person name="Guerin-Laguette A."/>
            <person name="Yu F."/>
            <person name="Martin F.M."/>
        </authorList>
    </citation>
    <scope>NUCLEOTIDE SEQUENCE</scope>
    <source>
        <strain evidence="2">QP</strain>
    </source>
</reference>
<accession>A0AAD4LAV3</accession>
<protein>
    <submittedName>
        <fullName evidence="2">Uncharacterized protein</fullName>
    </submittedName>
</protein>
<feature type="signal peptide" evidence="1">
    <location>
        <begin position="1"/>
        <end position="25"/>
    </location>
</feature>
<comment type="caution">
    <text evidence="2">The sequence shown here is derived from an EMBL/GenBank/DDBJ whole genome shotgun (WGS) entry which is preliminary data.</text>
</comment>
<organism evidence="2 3">
    <name type="scientific">Lactarius akahatsu</name>
    <dbReference type="NCBI Taxonomy" id="416441"/>
    <lineage>
        <taxon>Eukaryota</taxon>
        <taxon>Fungi</taxon>
        <taxon>Dikarya</taxon>
        <taxon>Basidiomycota</taxon>
        <taxon>Agaricomycotina</taxon>
        <taxon>Agaricomycetes</taxon>
        <taxon>Russulales</taxon>
        <taxon>Russulaceae</taxon>
        <taxon>Lactarius</taxon>
    </lineage>
</organism>